<feature type="site" description="Transition state stabilizer" evidence="6">
    <location>
        <position position="262"/>
    </location>
</feature>
<dbReference type="InterPro" id="IPR004372">
    <property type="entry name" value="Ac/propionate_kinase"/>
</dbReference>
<dbReference type="EC" id="2.7.2.1" evidence="6"/>
<dbReference type="InterPro" id="IPR000890">
    <property type="entry name" value="Aliphatic_acid_kin_short-chain"/>
</dbReference>
<feature type="binding site" evidence="6">
    <location>
        <begin position="303"/>
        <end position="305"/>
    </location>
    <ligand>
        <name>ATP</name>
        <dbReference type="ChEBI" id="CHEBI:30616"/>
    </ligand>
</feature>
<dbReference type="EMBL" id="FNHE01000002">
    <property type="protein sequence ID" value="SDL88200.1"/>
    <property type="molecule type" value="Genomic_DNA"/>
</dbReference>
<dbReference type="PANTHER" id="PTHR21060">
    <property type="entry name" value="ACETATE KINASE"/>
    <property type="match status" value="1"/>
</dbReference>
<keyword evidence="2 6" id="KW-0808">Transferase</keyword>
<dbReference type="GO" id="GO:0010181">
    <property type="term" value="F:FMN binding"/>
    <property type="evidence" value="ECO:0007669"/>
    <property type="project" value="InterPro"/>
</dbReference>
<dbReference type="HAMAP" id="MF_00020">
    <property type="entry name" value="Acetate_kinase"/>
    <property type="match status" value="1"/>
</dbReference>
<feature type="binding site" evidence="6">
    <location>
        <begin position="229"/>
        <end position="233"/>
    </location>
    <ligand>
        <name>ATP</name>
        <dbReference type="ChEBI" id="CHEBI:30616"/>
    </ligand>
</feature>
<feature type="compositionally biased region" description="Basic and acidic residues" evidence="8">
    <location>
        <begin position="406"/>
        <end position="423"/>
    </location>
</feature>
<feature type="region of interest" description="Disordered" evidence="8">
    <location>
        <begin position="406"/>
        <end position="426"/>
    </location>
</feature>
<keyword evidence="6" id="KW-0963">Cytoplasm</keyword>
<feature type="binding site" evidence="6">
    <location>
        <position position="47"/>
    </location>
    <ligand>
        <name>Mg(2+)</name>
        <dbReference type="ChEBI" id="CHEBI:18420"/>
    </ligand>
</feature>
<name>A0A1G9NP83_9ACTN</name>
<dbReference type="Gene3D" id="3.40.50.360">
    <property type="match status" value="1"/>
</dbReference>
<evidence type="ECO:0000256" key="8">
    <source>
        <dbReference type="SAM" id="MobiDB-lite"/>
    </source>
</evidence>
<dbReference type="GO" id="GO:0006085">
    <property type="term" value="P:acetyl-CoA biosynthetic process"/>
    <property type="evidence" value="ECO:0007669"/>
    <property type="project" value="UniProtKB-UniRule"/>
</dbReference>
<reference evidence="11" key="1">
    <citation type="submission" date="2016-10" db="EMBL/GenBank/DDBJ databases">
        <authorList>
            <person name="Varghese N."/>
            <person name="Submissions S."/>
        </authorList>
    </citation>
    <scope>NUCLEOTIDE SEQUENCE [LARGE SCALE GENOMIC DNA]</scope>
    <source>
        <strain evidence="11">DSM 45419</strain>
    </source>
</reference>
<dbReference type="PROSITE" id="PS01076">
    <property type="entry name" value="ACETATE_KINASE_2"/>
    <property type="match status" value="1"/>
</dbReference>
<comment type="caution">
    <text evidence="6">Lacks conserved residue(s) required for the propagation of feature annotation.</text>
</comment>
<dbReference type="STRING" id="1137991.SAMN05660642_01119"/>
<keyword evidence="6" id="KW-0479">Metal-binding</keyword>
<evidence type="ECO:0000256" key="4">
    <source>
        <dbReference type="ARBA" id="ARBA00022777"/>
    </source>
</evidence>
<evidence type="ECO:0000313" key="10">
    <source>
        <dbReference type="EMBL" id="SDL88200.1"/>
    </source>
</evidence>
<dbReference type="PROSITE" id="PS01075">
    <property type="entry name" value="ACETATE_KINASE_1"/>
    <property type="match status" value="1"/>
</dbReference>
<dbReference type="GO" id="GO:0000287">
    <property type="term" value="F:magnesium ion binding"/>
    <property type="evidence" value="ECO:0007669"/>
    <property type="project" value="UniProtKB-UniRule"/>
</dbReference>
<dbReference type="InterPro" id="IPR029039">
    <property type="entry name" value="Flavoprotein-like_sf"/>
</dbReference>
<feature type="binding site" evidence="6">
    <location>
        <position position="54"/>
    </location>
    <ligand>
        <name>ATP</name>
        <dbReference type="ChEBI" id="CHEBI:30616"/>
    </ligand>
</feature>
<dbReference type="InterPro" id="IPR043129">
    <property type="entry name" value="ATPase_NBD"/>
</dbReference>
<dbReference type="InterPro" id="IPR023865">
    <property type="entry name" value="Aliphatic_acid_kinase_CS"/>
</dbReference>
<feature type="binding site" evidence="6">
    <location>
        <position position="120"/>
    </location>
    <ligand>
        <name>substrate</name>
    </ligand>
</feature>
<keyword evidence="6" id="KW-0460">Magnesium</keyword>
<dbReference type="PROSITE" id="PS50902">
    <property type="entry name" value="FLAVODOXIN_LIKE"/>
    <property type="match status" value="1"/>
</dbReference>
<dbReference type="InterPro" id="IPR026816">
    <property type="entry name" value="Flavodoxin_dom"/>
</dbReference>
<evidence type="ECO:0000256" key="2">
    <source>
        <dbReference type="ARBA" id="ARBA00022679"/>
    </source>
</evidence>
<keyword evidence="4 6" id="KW-0418">Kinase</keyword>
<comment type="similarity">
    <text evidence="1 6 7">Belongs to the acetokinase family.</text>
</comment>
<comment type="function">
    <text evidence="6">Catalyzes the formation of acetyl phosphate from acetate and ATP. Can also catalyze the reverse reaction.</text>
</comment>
<dbReference type="Gene3D" id="3.30.420.40">
    <property type="match status" value="2"/>
</dbReference>
<feature type="site" description="Transition state stabilizer" evidence="6">
    <location>
        <position position="208"/>
    </location>
</feature>
<evidence type="ECO:0000313" key="11">
    <source>
        <dbReference type="Proteomes" id="UP000198680"/>
    </source>
</evidence>
<organism evidence="10 11">
    <name type="scientific">Geodermatophilus siccatus</name>
    <dbReference type="NCBI Taxonomy" id="1137991"/>
    <lineage>
        <taxon>Bacteria</taxon>
        <taxon>Bacillati</taxon>
        <taxon>Actinomycetota</taxon>
        <taxon>Actinomycetes</taxon>
        <taxon>Geodermatophilales</taxon>
        <taxon>Geodermatophilaceae</taxon>
        <taxon>Geodermatophilus</taxon>
    </lineage>
</organism>
<comment type="cofactor">
    <cofactor evidence="6">
        <name>Mg(2+)</name>
        <dbReference type="ChEBI" id="CHEBI:18420"/>
    </cofactor>
    <cofactor evidence="6">
        <name>Mn(2+)</name>
        <dbReference type="ChEBI" id="CHEBI:29035"/>
    </cofactor>
    <text evidence="6">Mg(2+). Can also accept Mn(2+).</text>
</comment>
<dbReference type="Pfam" id="PF00871">
    <property type="entry name" value="Acetate_kinase"/>
    <property type="match status" value="1"/>
</dbReference>
<comment type="catalytic activity">
    <reaction evidence="6">
        <text>acetate + ATP = acetyl phosphate + ADP</text>
        <dbReference type="Rhea" id="RHEA:11352"/>
        <dbReference type="ChEBI" id="CHEBI:22191"/>
        <dbReference type="ChEBI" id="CHEBI:30089"/>
        <dbReference type="ChEBI" id="CHEBI:30616"/>
        <dbReference type="ChEBI" id="CHEBI:456216"/>
        <dbReference type="EC" id="2.7.2.1"/>
    </reaction>
</comment>
<protein>
    <recommendedName>
        <fullName evidence="6">Acetate kinase</fullName>
        <ecNumber evidence="6">2.7.2.1</ecNumber>
    </recommendedName>
    <alternativeName>
        <fullName evidence="6">Acetokinase</fullName>
    </alternativeName>
</protein>
<keyword evidence="11" id="KW-1185">Reference proteome</keyword>
<keyword evidence="3 6" id="KW-0547">Nucleotide-binding</keyword>
<dbReference type="UniPathway" id="UPA00340">
    <property type="reaction ID" value="UER00458"/>
</dbReference>
<feature type="binding site" evidence="6">
    <location>
        <position position="396"/>
    </location>
    <ligand>
        <name>Mg(2+)</name>
        <dbReference type="ChEBI" id="CHEBI:18420"/>
    </ligand>
</feature>
<dbReference type="PRINTS" id="PR00471">
    <property type="entry name" value="ACETATEKNASE"/>
</dbReference>
<feature type="region of interest" description="Disordered" evidence="8">
    <location>
        <begin position="1"/>
        <end position="31"/>
    </location>
</feature>
<feature type="domain" description="Flavodoxin-like" evidence="9">
    <location>
        <begin position="430"/>
        <end position="585"/>
    </location>
</feature>
<evidence type="ECO:0000256" key="1">
    <source>
        <dbReference type="ARBA" id="ARBA00008748"/>
    </source>
</evidence>
<feature type="active site" description="Proton donor/acceptor" evidence="6">
    <location>
        <position position="177"/>
    </location>
</feature>
<evidence type="ECO:0000256" key="3">
    <source>
        <dbReference type="ARBA" id="ARBA00022741"/>
    </source>
</evidence>
<dbReference type="Proteomes" id="UP000198680">
    <property type="component" value="Unassembled WGS sequence"/>
</dbReference>
<dbReference type="AlphaFoldDB" id="A0A1G9NP83"/>
<keyword evidence="5 6" id="KW-0067">ATP-binding</keyword>
<dbReference type="SUPFAM" id="SSF53067">
    <property type="entry name" value="Actin-like ATPase domain"/>
    <property type="match status" value="2"/>
</dbReference>
<dbReference type="SUPFAM" id="SSF52218">
    <property type="entry name" value="Flavoproteins"/>
    <property type="match status" value="1"/>
</dbReference>
<comment type="subcellular location">
    <subcellularLocation>
        <location evidence="6">Cytoplasm</location>
    </subcellularLocation>
</comment>
<comment type="pathway">
    <text evidence="6">Metabolic intermediate biosynthesis; acetyl-CoA biosynthesis; acetyl-CoA from acetate: step 1/2.</text>
</comment>
<dbReference type="PANTHER" id="PTHR21060:SF15">
    <property type="entry name" value="ACETATE KINASE-RELATED"/>
    <property type="match status" value="1"/>
</dbReference>
<dbReference type="GO" id="GO:0005524">
    <property type="term" value="F:ATP binding"/>
    <property type="evidence" value="ECO:0007669"/>
    <property type="project" value="UniProtKB-KW"/>
</dbReference>
<evidence type="ECO:0000256" key="5">
    <source>
        <dbReference type="ARBA" id="ARBA00022840"/>
    </source>
</evidence>
<accession>A0A1G9NP83</accession>
<proteinExistence type="inferred from homology"/>
<dbReference type="GO" id="GO:0008776">
    <property type="term" value="F:acetate kinase activity"/>
    <property type="evidence" value="ECO:0007669"/>
    <property type="project" value="UniProtKB-UniRule"/>
</dbReference>
<dbReference type="GO" id="GO:0005737">
    <property type="term" value="C:cytoplasm"/>
    <property type="evidence" value="ECO:0007669"/>
    <property type="project" value="UniProtKB-SubCell"/>
</dbReference>
<comment type="subunit">
    <text evidence="6">Homodimer.</text>
</comment>
<evidence type="ECO:0000256" key="7">
    <source>
        <dbReference type="RuleBase" id="RU003835"/>
    </source>
</evidence>
<dbReference type="InterPro" id="IPR008254">
    <property type="entry name" value="Flavodoxin/NO_synth"/>
</dbReference>
<dbReference type="Pfam" id="PF12724">
    <property type="entry name" value="Flavodoxin_5"/>
    <property type="match status" value="1"/>
</dbReference>
<gene>
    <name evidence="6" type="primary">ackA</name>
    <name evidence="10" type="ORF">SAMN05660642_01119</name>
</gene>
<dbReference type="GO" id="GO:0006083">
    <property type="term" value="P:acetate metabolic process"/>
    <property type="evidence" value="ECO:0007669"/>
    <property type="project" value="TreeGrafter"/>
</dbReference>
<evidence type="ECO:0000256" key="6">
    <source>
        <dbReference type="HAMAP-Rule" id="MF_00020"/>
    </source>
</evidence>
<evidence type="ECO:0000259" key="9">
    <source>
        <dbReference type="PROSITE" id="PS50902"/>
    </source>
</evidence>
<sequence length="594" mass="61726">MDGTSDPTPPVDAGASLVPASRRPSKGCPTMTSSRLLGARPVVLSLNVGSSSLKAAVRDPALRLRLDVAGLDRGAGRVTVEVPGSPAEDAGPCAGWDDVLTVVAAALARRGLRPDVVAHRIVHGSPLLHGAVPAGGALLARLRAEADLDPLHLPRQLDVVDEACRQWPQAQVVLVSDSGFHDRLPDEAVALPLPEEVRSAGLRRWGFHGLAVQSVVDLVPGLGRAVVVHLGSGCSVTAVDAGLPRHTTMALSPAGGVPSLTRSGDLDPEVVLRLVGREGSAGAVRDLLNRRSGVAGLSGGRTDLRTLLEAEDSAADLAVRVFVRDVAMAVAAAVTTLDGWDSLVFTGGIGVHSAAVRERVCARLLPVRPGAAALHGSPSERLVATGLRVLAVPVDEEAVVDRLARTAAAREDEPPPGRADRDGGSGPIRVLVAVASRHGGTRGVAEAVADGIRRAGSADVEVRDAAEVDSVRDCDAVVVGSAVYQGHWLPVARDLVLRTAIDLWDRPVWAFSSGPVGTPGRPPEELLDVGEMLTLTRCREHRVFPGRLDRSLLGLPERAVVAALRAPEGDFRDLPAVTAWGETIGASLAAAPRV</sequence>